<evidence type="ECO:0000259" key="2">
    <source>
        <dbReference type="Pfam" id="PF04773"/>
    </source>
</evidence>
<comment type="caution">
    <text evidence="3">The sequence shown here is derived from an EMBL/GenBank/DDBJ whole genome shotgun (WGS) entry which is preliminary data.</text>
</comment>
<evidence type="ECO:0000313" key="4">
    <source>
        <dbReference type="Proteomes" id="UP001595904"/>
    </source>
</evidence>
<sequence length="328" mass="35072">MNIIPDSSPDDDRALGTLLRQAGRRDLPPSHVQQAVWTAVCADWQDMMRTRQRQRRILGWSVAAGVAIVGCATLLVMKPVPVTVATLEHLDGRLIASSSDSALPAIAPGEFVVAGESLRTDAHSRAALRWPGGLSLRLDHETTIKLQSPTRVALAHGTVYVDAPDHDAPLSIATPLGVVHHIGTQYMVVALPDSLDVSIREGRVSIDSNASSVIASAGERIRVNAAGAVERTTISATDDSWQWTVSATPAFQIDNQPLAAFLAWISRQTGRPVVFESPQAQSAAAQVILKGSIDGLDLDTALSVVLSTTRLHRYPTTDDSIGIALNKR</sequence>
<feature type="transmembrane region" description="Helical" evidence="1">
    <location>
        <begin position="57"/>
        <end position="77"/>
    </location>
</feature>
<dbReference type="Pfam" id="PF04773">
    <property type="entry name" value="FecR"/>
    <property type="match status" value="1"/>
</dbReference>
<dbReference type="RefSeq" id="WP_380595594.1">
    <property type="nucleotide sequence ID" value="NZ_JBHSDU010000002.1"/>
</dbReference>
<dbReference type="Proteomes" id="UP001595904">
    <property type="component" value="Unassembled WGS sequence"/>
</dbReference>
<organism evidence="3 4">
    <name type="scientific">Steroidobacter flavus</name>
    <dbReference type="NCBI Taxonomy" id="1842136"/>
    <lineage>
        <taxon>Bacteria</taxon>
        <taxon>Pseudomonadati</taxon>
        <taxon>Pseudomonadota</taxon>
        <taxon>Gammaproteobacteria</taxon>
        <taxon>Steroidobacterales</taxon>
        <taxon>Steroidobacteraceae</taxon>
        <taxon>Steroidobacter</taxon>
    </lineage>
</organism>
<dbReference type="PANTHER" id="PTHR30273:SF2">
    <property type="entry name" value="PROTEIN FECR"/>
    <property type="match status" value="1"/>
</dbReference>
<dbReference type="EMBL" id="JBHSDU010000002">
    <property type="protein sequence ID" value="MFC4308503.1"/>
    <property type="molecule type" value="Genomic_DNA"/>
</dbReference>
<evidence type="ECO:0000313" key="3">
    <source>
        <dbReference type="EMBL" id="MFC4308503.1"/>
    </source>
</evidence>
<evidence type="ECO:0000256" key="1">
    <source>
        <dbReference type="SAM" id="Phobius"/>
    </source>
</evidence>
<name>A0ABV8SLN3_9GAMM</name>
<keyword evidence="1" id="KW-1133">Transmembrane helix</keyword>
<keyword evidence="1" id="KW-0812">Transmembrane</keyword>
<proteinExistence type="predicted"/>
<dbReference type="PANTHER" id="PTHR30273">
    <property type="entry name" value="PERIPLASMIC SIGNAL SENSOR AND SIGMA FACTOR ACTIVATOR FECR-RELATED"/>
    <property type="match status" value="1"/>
</dbReference>
<accession>A0ABV8SLN3</accession>
<dbReference type="InterPro" id="IPR006860">
    <property type="entry name" value="FecR"/>
</dbReference>
<reference evidence="4" key="1">
    <citation type="journal article" date="2019" name="Int. J. Syst. Evol. Microbiol.">
        <title>The Global Catalogue of Microorganisms (GCM) 10K type strain sequencing project: providing services to taxonomists for standard genome sequencing and annotation.</title>
        <authorList>
            <consortium name="The Broad Institute Genomics Platform"/>
            <consortium name="The Broad Institute Genome Sequencing Center for Infectious Disease"/>
            <person name="Wu L."/>
            <person name="Ma J."/>
        </authorList>
    </citation>
    <scope>NUCLEOTIDE SEQUENCE [LARGE SCALE GENOMIC DNA]</scope>
    <source>
        <strain evidence="4">CGMCC 1.10759</strain>
    </source>
</reference>
<dbReference type="InterPro" id="IPR012373">
    <property type="entry name" value="Ferrdict_sens_TM"/>
</dbReference>
<keyword evidence="4" id="KW-1185">Reference proteome</keyword>
<gene>
    <name evidence="3" type="ORF">ACFPN2_05355</name>
</gene>
<feature type="domain" description="FecR protein" evidence="2">
    <location>
        <begin position="118"/>
        <end position="204"/>
    </location>
</feature>
<keyword evidence="1" id="KW-0472">Membrane</keyword>
<protein>
    <submittedName>
        <fullName evidence="3">FecR domain-containing protein</fullName>
    </submittedName>
</protein>
<dbReference type="Gene3D" id="2.60.120.1440">
    <property type="match status" value="1"/>
</dbReference>